<dbReference type="Proteomes" id="UP000007752">
    <property type="component" value="Chromosome 1"/>
</dbReference>
<dbReference type="EMBL" id="CM000138">
    <property type="protein sequence ID" value="EAZ12025.1"/>
    <property type="molecule type" value="Genomic_DNA"/>
</dbReference>
<accession>A2ZTH8</accession>
<dbReference type="InterPro" id="IPR005162">
    <property type="entry name" value="Retrotrans_gag_dom"/>
</dbReference>
<evidence type="ECO:0000313" key="3">
    <source>
        <dbReference type="EMBL" id="EAZ12025.1"/>
    </source>
</evidence>
<dbReference type="PANTHER" id="PTHR33223:SF6">
    <property type="entry name" value="CCHC-TYPE DOMAIN-CONTAINING PROTEIN"/>
    <property type="match status" value="1"/>
</dbReference>
<feature type="domain" description="Retrotransposon gag" evidence="2">
    <location>
        <begin position="126"/>
        <end position="216"/>
    </location>
</feature>
<organism evidence="3">
    <name type="scientific">Oryza sativa subsp. japonica</name>
    <name type="common">Rice</name>
    <dbReference type="NCBI Taxonomy" id="39947"/>
    <lineage>
        <taxon>Eukaryota</taxon>
        <taxon>Viridiplantae</taxon>
        <taxon>Streptophyta</taxon>
        <taxon>Embryophyta</taxon>
        <taxon>Tracheophyta</taxon>
        <taxon>Spermatophyta</taxon>
        <taxon>Magnoliopsida</taxon>
        <taxon>Liliopsida</taxon>
        <taxon>Poales</taxon>
        <taxon>Poaceae</taxon>
        <taxon>BOP clade</taxon>
        <taxon>Oryzoideae</taxon>
        <taxon>Oryzeae</taxon>
        <taxon>Oryzinae</taxon>
        <taxon>Oryza</taxon>
        <taxon>Oryza sativa</taxon>
    </lineage>
</organism>
<dbReference type="PANTHER" id="PTHR33223">
    <property type="entry name" value="CCHC-TYPE DOMAIN-CONTAINING PROTEIN"/>
    <property type="match status" value="1"/>
</dbReference>
<dbReference type="Pfam" id="PF03732">
    <property type="entry name" value="Retrotrans_gag"/>
    <property type="match status" value="1"/>
</dbReference>
<protein>
    <recommendedName>
        <fullName evidence="2">Retrotransposon gag domain-containing protein</fullName>
    </recommendedName>
</protein>
<reference evidence="3" key="2">
    <citation type="submission" date="2008-12" db="EMBL/GenBank/DDBJ databases">
        <title>Improved gene annotation of the rice (Oryza sativa) genomes.</title>
        <authorList>
            <person name="Wang J."/>
            <person name="Li R."/>
            <person name="Fan W."/>
            <person name="Huang Q."/>
            <person name="Zhang J."/>
            <person name="Zhou Y."/>
            <person name="Hu Y."/>
            <person name="Zi S."/>
            <person name="Li J."/>
            <person name="Ni P."/>
            <person name="Zheng H."/>
            <person name="Zhang Y."/>
            <person name="Zhao M."/>
            <person name="Hao Q."/>
            <person name="McDermott J."/>
            <person name="Samudrala R."/>
            <person name="Kristiansen K."/>
            <person name="Wong G.K.-S."/>
        </authorList>
    </citation>
    <scope>NUCLEOTIDE SEQUENCE</scope>
</reference>
<evidence type="ECO:0000259" key="2">
    <source>
        <dbReference type="Pfam" id="PF03732"/>
    </source>
</evidence>
<sequence>MSDVLSGLSLLASKSDLVDLRRSVAVVTSRLTSLEQHHGLSAPPNNSSAPRLGGTGILPNPSQLPSGADTATEHSSDSGNNGGGVPRYYKLEFPKFDSKEDPLNWLNHCEQFFHGQRTDAGDRVWLATYHLTGNAQEWYFHHEQHKGPPDWDTFKDLCYAQFGPPIRHNPLGELKRLTQTTTVAAYQCRFLALASRTAELLTENQQVQLLTAGLREDLAIDVEINRPDDLQEAMSLARAFERKALKQADGTQGRSQHLRLGGCGMRISHETE</sequence>
<name>A2ZTH8_ORYSJ</name>
<reference evidence="3" key="1">
    <citation type="journal article" date="2005" name="PLoS Biol.">
        <title>The genomes of Oryza sativa: a history of duplications.</title>
        <authorList>
            <person name="Yu J."/>
            <person name="Wang J."/>
            <person name="Lin W."/>
            <person name="Li S."/>
            <person name="Li H."/>
            <person name="Zhou J."/>
            <person name="Ni P."/>
            <person name="Dong W."/>
            <person name="Hu S."/>
            <person name="Zeng C."/>
            <person name="Zhang J."/>
            <person name="Zhang Y."/>
            <person name="Li R."/>
            <person name="Xu Z."/>
            <person name="Li S."/>
            <person name="Li X."/>
            <person name="Zheng H."/>
            <person name="Cong L."/>
            <person name="Lin L."/>
            <person name="Yin J."/>
            <person name="Geng J."/>
            <person name="Li G."/>
            <person name="Shi J."/>
            <person name="Liu J."/>
            <person name="Lv H."/>
            <person name="Li J."/>
            <person name="Wang J."/>
            <person name="Deng Y."/>
            <person name="Ran L."/>
            <person name="Shi X."/>
            <person name="Wang X."/>
            <person name="Wu Q."/>
            <person name="Li C."/>
            <person name="Ren X."/>
            <person name="Wang J."/>
            <person name="Wang X."/>
            <person name="Li D."/>
            <person name="Liu D."/>
            <person name="Zhang X."/>
            <person name="Ji Z."/>
            <person name="Zhao W."/>
            <person name="Sun Y."/>
            <person name="Zhang Z."/>
            <person name="Bao J."/>
            <person name="Han Y."/>
            <person name="Dong L."/>
            <person name="Ji J."/>
            <person name="Chen P."/>
            <person name="Wu S."/>
            <person name="Liu J."/>
            <person name="Xiao Y."/>
            <person name="Bu D."/>
            <person name="Tan J."/>
            <person name="Yang L."/>
            <person name="Ye C."/>
            <person name="Zhang J."/>
            <person name="Xu J."/>
            <person name="Zhou Y."/>
            <person name="Yu Y."/>
            <person name="Zhang B."/>
            <person name="Zhuang S."/>
            <person name="Wei H."/>
            <person name="Liu B."/>
            <person name="Lei M."/>
            <person name="Yu H."/>
            <person name="Li Y."/>
            <person name="Xu H."/>
            <person name="Wei S."/>
            <person name="He X."/>
            <person name="Fang L."/>
            <person name="Zhang Z."/>
            <person name="Zhang Y."/>
            <person name="Huang X."/>
            <person name="Su Z."/>
            <person name="Tong W."/>
            <person name="Li J."/>
            <person name="Tong Z."/>
            <person name="Li S."/>
            <person name="Ye J."/>
            <person name="Wang L."/>
            <person name="Fang L."/>
            <person name="Lei T."/>
            <person name="Chen C."/>
            <person name="Chen H."/>
            <person name="Xu Z."/>
            <person name="Li H."/>
            <person name="Huang H."/>
            <person name="Zhang F."/>
            <person name="Xu H."/>
            <person name="Li N."/>
            <person name="Zhao C."/>
            <person name="Li S."/>
            <person name="Dong L."/>
            <person name="Huang Y."/>
            <person name="Li L."/>
            <person name="Xi Y."/>
            <person name="Qi Q."/>
            <person name="Li W."/>
            <person name="Zhang B."/>
            <person name="Hu W."/>
            <person name="Zhang Y."/>
            <person name="Tian X."/>
            <person name="Jiao Y."/>
            <person name="Liang X."/>
            <person name="Jin J."/>
            <person name="Gao L."/>
            <person name="Zheng W."/>
            <person name="Hao B."/>
            <person name="Liu S."/>
            <person name="Wang W."/>
            <person name="Yuan L."/>
            <person name="Cao M."/>
            <person name="McDermott J."/>
            <person name="Samudrala R."/>
            <person name="Wang J."/>
            <person name="Wong G.K."/>
            <person name="Yang H."/>
        </authorList>
    </citation>
    <scope>NUCLEOTIDE SEQUENCE [LARGE SCALE GENOMIC DNA]</scope>
</reference>
<dbReference type="AlphaFoldDB" id="A2ZTH8"/>
<gene>
    <name evidence="3" type="ORF">OsJ_01904</name>
</gene>
<feature type="region of interest" description="Disordered" evidence="1">
    <location>
        <begin position="35"/>
        <end position="84"/>
    </location>
</feature>
<proteinExistence type="predicted"/>
<evidence type="ECO:0000256" key="1">
    <source>
        <dbReference type="SAM" id="MobiDB-lite"/>
    </source>
</evidence>